<dbReference type="GO" id="GO:0046872">
    <property type="term" value="F:metal ion binding"/>
    <property type="evidence" value="ECO:0007669"/>
    <property type="project" value="UniProtKB-KW"/>
</dbReference>
<reference evidence="5 6" key="1">
    <citation type="journal article" date="2020" name="Biotechnol. Biofuels">
        <title>New insights from the biogas microbiome by comprehensive genome-resolved metagenomics of nearly 1600 species originating from multiple anaerobic digesters.</title>
        <authorList>
            <person name="Campanaro S."/>
            <person name="Treu L."/>
            <person name="Rodriguez-R L.M."/>
            <person name="Kovalovszki A."/>
            <person name="Ziels R.M."/>
            <person name="Maus I."/>
            <person name="Zhu X."/>
            <person name="Kougias P.G."/>
            <person name="Basile A."/>
            <person name="Luo G."/>
            <person name="Schluter A."/>
            <person name="Konstantinidis K.T."/>
            <person name="Angelidaki I."/>
        </authorList>
    </citation>
    <scope>NUCLEOTIDE SEQUENCE [LARGE SCALE GENOMIC DNA]</scope>
    <source>
        <strain evidence="5">AS05jafATM_89</strain>
    </source>
</reference>
<dbReference type="Gene3D" id="3.60.21.10">
    <property type="match status" value="1"/>
</dbReference>
<feature type="transmembrane region" description="Helical" evidence="3">
    <location>
        <begin position="6"/>
        <end position="29"/>
    </location>
</feature>
<organism evidence="5 6">
    <name type="scientific">Candidatus Dojkabacteria bacterium</name>
    <dbReference type="NCBI Taxonomy" id="2099670"/>
    <lineage>
        <taxon>Bacteria</taxon>
        <taxon>Candidatus Dojkabacteria</taxon>
    </lineage>
</organism>
<keyword evidence="2" id="KW-0378">Hydrolase</keyword>
<dbReference type="SUPFAM" id="SSF56300">
    <property type="entry name" value="Metallo-dependent phosphatases"/>
    <property type="match status" value="1"/>
</dbReference>
<dbReference type="GO" id="GO:0016020">
    <property type="term" value="C:membrane"/>
    <property type="evidence" value="ECO:0007669"/>
    <property type="project" value="GOC"/>
</dbReference>
<evidence type="ECO:0000256" key="1">
    <source>
        <dbReference type="ARBA" id="ARBA00022723"/>
    </source>
</evidence>
<keyword evidence="1" id="KW-0479">Metal-binding</keyword>
<comment type="caution">
    <text evidence="5">The sequence shown here is derived from an EMBL/GenBank/DDBJ whole genome shotgun (WGS) entry which is preliminary data.</text>
</comment>
<keyword evidence="3" id="KW-0472">Membrane</keyword>
<keyword evidence="3" id="KW-1133">Transmembrane helix</keyword>
<dbReference type="InterPro" id="IPR029052">
    <property type="entry name" value="Metallo-depent_PP-like"/>
</dbReference>
<dbReference type="InterPro" id="IPR051158">
    <property type="entry name" value="Metallophosphoesterase_sf"/>
</dbReference>
<proteinExistence type="predicted"/>
<accession>A0A832R8Z1</accession>
<dbReference type="PANTHER" id="PTHR31302">
    <property type="entry name" value="TRANSMEMBRANE PROTEIN WITH METALLOPHOSPHOESTERASE DOMAIN-RELATED"/>
    <property type="match status" value="1"/>
</dbReference>
<evidence type="ECO:0000256" key="3">
    <source>
        <dbReference type="SAM" id="Phobius"/>
    </source>
</evidence>
<evidence type="ECO:0000313" key="6">
    <source>
        <dbReference type="Proteomes" id="UP000576550"/>
    </source>
</evidence>
<dbReference type="AlphaFoldDB" id="A0A832R8Z1"/>
<name>A0A832R8Z1_9BACT</name>
<dbReference type="Proteomes" id="UP000576550">
    <property type="component" value="Unassembled WGS sequence"/>
</dbReference>
<keyword evidence="3" id="KW-0812">Transmembrane</keyword>
<dbReference type="Pfam" id="PF00149">
    <property type="entry name" value="Metallophos"/>
    <property type="match status" value="1"/>
</dbReference>
<feature type="domain" description="Calcineurin-like phosphoesterase" evidence="4">
    <location>
        <begin position="81"/>
        <end position="242"/>
    </location>
</feature>
<dbReference type="GO" id="GO:0009245">
    <property type="term" value="P:lipid A biosynthetic process"/>
    <property type="evidence" value="ECO:0007669"/>
    <property type="project" value="TreeGrafter"/>
</dbReference>
<feature type="transmembrane region" description="Helical" evidence="3">
    <location>
        <begin position="41"/>
        <end position="61"/>
    </location>
</feature>
<evidence type="ECO:0000259" key="4">
    <source>
        <dbReference type="Pfam" id="PF00149"/>
    </source>
</evidence>
<dbReference type="GO" id="GO:0008758">
    <property type="term" value="F:UDP-2,3-diacylglucosamine hydrolase activity"/>
    <property type="evidence" value="ECO:0007669"/>
    <property type="project" value="TreeGrafter"/>
</dbReference>
<dbReference type="EMBL" id="DUTP01000003">
    <property type="protein sequence ID" value="HHX99423.1"/>
    <property type="molecule type" value="Genomic_DNA"/>
</dbReference>
<dbReference type="PANTHER" id="PTHR31302:SF31">
    <property type="entry name" value="PHOSPHODIESTERASE YAEI"/>
    <property type="match status" value="1"/>
</dbReference>
<evidence type="ECO:0000313" key="5">
    <source>
        <dbReference type="EMBL" id="HHX99423.1"/>
    </source>
</evidence>
<dbReference type="InterPro" id="IPR004843">
    <property type="entry name" value="Calcineurin-like_PHP"/>
</dbReference>
<sequence>MILHYIVNYFINYTSFLLLITPILLFLLYSKIKDKFTNKPLFKIVVIFLYLINFLLIYARFVEPNIIVEKQTSIETGFKSKIVLISDPHIGAYNSTRFLERVIEKVNNIDDVDFVVIAGDITYYPIGDLTTLLSPFKNLKKPTYAVLGNHDSQAPGPYIEKELKEALEKNNVIFLKNEDLYLENLDIHILGLGDLLAEEVDTEKLDEFKDVENLLVIAHSPDTVYSYEEIKPDLTLSGHTHGGQIRIPFIYKYFIPSDYDFDEGYYETKNGKVFVSSGLGMTGLPFRLGIPPVINIIETY</sequence>
<evidence type="ECO:0000256" key="2">
    <source>
        <dbReference type="ARBA" id="ARBA00022801"/>
    </source>
</evidence>
<gene>
    <name evidence="5" type="ORF">GX533_01960</name>
</gene>
<protein>
    <recommendedName>
        <fullName evidence="4">Calcineurin-like phosphoesterase domain-containing protein</fullName>
    </recommendedName>
</protein>